<feature type="domain" description="TonB-dependent receptor-like beta-barrel" evidence="11">
    <location>
        <begin position="218"/>
        <end position="639"/>
    </location>
</feature>
<dbReference type="PANTHER" id="PTHR30069:SF40">
    <property type="entry name" value="TONB-DEPENDENT RECEPTOR NMB0964-RELATED"/>
    <property type="match status" value="1"/>
</dbReference>
<comment type="similarity">
    <text evidence="8 9">Belongs to the TonB-dependent receptor family.</text>
</comment>
<evidence type="ECO:0000256" key="10">
    <source>
        <dbReference type="SAM" id="SignalP"/>
    </source>
</evidence>
<dbReference type="Gene3D" id="2.40.170.20">
    <property type="entry name" value="TonB-dependent receptor, beta-barrel domain"/>
    <property type="match status" value="1"/>
</dbReference>
<evidence type="ECO:0000256" key="9">
    <source>
        <dbReference type="RuleBase" id="RU003357"/>
    </source>
</evidence>
<evidence type="ECO:0000259" key="11">
    <source>
        <dbReference type="Pfam" id="PF00593"/>
    </source>
</evidence>
<evidence type="ECO:0000256" key="8">
    <source>
        <dbReference type="PROSITE-ProRule" id="PRU01360"/>
    </source>
</evidence>
<dbReference type="Pfam" id="PF00593">
    <property type="entry name" value="TonB_dep_Rec_b-barrel"/>
    <property type="match status" value="1"/>
</dbReference>
<keyword evidence="4 8" id="KW-0812">Transmembrane</keyword>
<dbReference type="InterPro" id="IPR039426">
    <property type="entry name" value="TonB-dep_rcpt-like"/>
</dbReference>
<evidence type="ECO:0000256" key="3">
    <source>
        <dbReference type="ARBA" id="ARBA00022452"/>
    </source>
</evidence>
<organism evidence="13 14">
    <name type="scientific">Luteimonas gilva</name>
    <dbReference type="NCBI Taxonomy" id="2572684"/>
    <lineage>
        <taxon>Bacteria</taxon>
        <taxon>Pseudomonadati</taxon>
        <taxon>Pseudomonadota</taxon>
        <taxon>Gammaproteobacteria</taxon>
        <taxon>Lysobacterales</taxon>
        <taxon>Lysobacteraceae</taxon>
        <taxon>Luteimonas</taxon>
    </lineage>
</organism>
<evidence type="ECO:0000259" key="12">
    <source>
        <dbReference type="Pfam" id="PF07715"/>
    </source>
</evidence>
<keyword evidence="2 8" id="KW-0813">Transport</keyword>
<proteinExistence type="inferred from homology"/>
<dbReference type="CDD" id="cd01347">
    <property type="entry name" value="ligand_gated_channel"/>
    <property type="match status" value="1"/>
</dbReference>
<dbReference type="InterPro" id="IPR037066">
    <property type="entry name" value="Plug_dom_sf"/>
</dbReference>
<feature type="chain" id="PRO_5020772320" evidence="10">
    <location>
        <begin position="26"/>
        <end position="670"/>
    </location>
</feature>
<dbReference type="Proteomes" id="UP000308707">
    <property type="component" value="Unassembled WGS sequence"/>
</dbReference>
<protein>
    <submittedName>
        <fullName evidence="13">TonB-dependent receptor</fullName>
    </submittedName>
</protein>
<evidence type="ECO:0000256" key="7">
    <source>
        <dbReference type="ARBA" id="ARBA00023237"/>
    </source>
</evidence>
<keyword evidence="6 8" id="KW-0472">Membrane</keyword>
<evidence type="ECO:0000313" key="13">
    <source>
        <dbReference type="EMBL" id="TKR33916.1"/>
    </source>
</evidence>
<dbReference type="EMBL" id="SZUA01000001">
    <property type="protein sequence ID" value="TKR33916.1"/>
    <property type="molecule type" value="Genomic_DNA"/>
</dbReference>
<keyword evidence="3 8" id="KW-1134">Transmembrane beta strand</keyword>
<evidence type="ECO:0000256" key="4">
    <source>
        <dbReference type="ARBA" id="ARBA00022692"/>
    </source>
</evidence>
<dbReference type="PROSITE" id="PS52016">
    <property type="entry name" value="TONB_DEPENDENT_REC_3"/>
    <property type="match status" value="1"/>
</dbReference>
<dbReference type="Gene3D" id="2.170.130.10">
    <property type="entry name" value="TonB-dependent receptor, plug domain"/>
    <property type="match status" value="1"/>
</dbReference>
<keyword evidence="5 9" id="KW-0798">TonB box</keyword>
<reference evidence="13 14" key="1">
    <citation type="submission" date="2019-04" db="EMBL/GenBank/DDBJ databases">
        <title>Reference strain of H23.</title>
        <authorList>
            <person name="Luo X."/>
        </authorList>
    </citation>
    <scope>NUCLEOTIDE SEQUENCE [LARGE SCALE GENOMIC DNA]</scope>
    <source>
        <strain evidence="13 14">H23</strain>
    </source>
</reference>
<keyword evidence="10" id="KW-0732">Signal</keyword>
<name>A0A4U5JXK2_9GAMM</name>
<keyword evidence="14" id="KW-1185">Reference proteome</keyword>
<dbReference type="InterPro" id="IPR000531">
    <property type="entry name" value="Beta-barrel_TonB"/>
</dbReference>
<evidence type="ECO:0000256" key="6">
    <source>
        <dbReference type="ARBA" id="ARBA00023136"/>
    </source>
</evidence>
<evidence type="ECO:0000256" key="5">
    <source>
        <dbReference type="ARBA" id="ARBA00023077"/>
    </source>
</evidence>
<evidence type="ECO:0000256" key="2">
    <source>
        <dbReference type="ARBA" id="ARBA00022448"/>
    </source>
</evidence>
<dbReference type="AlphaFoldDB" id="A0A4U5JXK2"/>
<comment type="subcellular location">
    <subcellularLocation>
        <location evidence="1 8">Cell outer membrane</location>
        <topology evidence="1 8">Multi-pass membrane protein</topology>
    </subcellularLocation>
</comment>
<gene>
    <name evidence="13" type="ORF">FCE95_06500</name>
</gene>
<evidence type="ECO:0000256" key="1">
    <source>
        <dbReference type="ARBA" id="ARBA00004571"/>
    </source>
</evidence>
<sequence>MMTKSLLRRTPLFLALVLASAPVWAADPPTPAQDKARHEDKATELDAVVVTASPLRGGVEDLAKPVEVLSGERLDEVRGATLGETVNSLPGVQTSNFGAGVGRPIIRGLDGARVSILSGGLQTQDVSTVSQDHAPAVESFLADQIEVLKGPSTLLYGSGAIGGVVNVVDGRIPESPPDDGASGRAEARYDSVSQGFTEMARVDVGNDRFAFHFDGVYRDNDDYKTPDGTQLNSFLKTKTGAVGGSLFGDWGFVGFARSRYHDTYGNPGEPGNPEEGELGVHLDMKQNRNELKGGINHLFSDNGTLRFSVADTDYEHIEFEGADVGTRFLKTATEGRAEYALTGLGGWDLAFGGQASNSEFEAIGEEAFVPRVQTHGRGIFGVAKRKWDAFQLDFGARVDDVRSDPADAAARDFKPVSASIGGIWHFAKDWDLTANLDRAERAPAEEELFANGPHIATASFEIGNPNLTEEAANQLEFGLHYHGDRIQAKLAAYYNRFDDYIFLVDTGEIVAGEEEDLPVRQWSQADARFRGFEGEATFKFADNWNLRVFGDTVRATFAEGGGNVPRIAPSRAGADLQWQQEGWRASLGAVRYAKQDKVAINETPTDGYTLVNAHVAYHWDMGNDDYSSGWEIFLDGSNLTDETARVHTSFLKDKVVLPGRGVSAGLRVFF</sequence>
<comment type="caution">
    <text evidence="13">The sequence shown here is derived from an EMBL/GenBank/DDBJ whole genome shotgun (WGS) entry which is preliminary data.</text>
</comment>
<dbReference type="GO" id="GO:0015344">
    <property type="term" value="F:siderophore uptake transmembrane transporter activity"/>
    <property type="evidence" value="ECO:0007669"/>
    <property type="project" value="TreeGrafter"/>
</dbReference>
<dbReference type="GO" id="GO:0044718">
    <property type="term" value="P:siderophore transmembrane transport"/>
    <property type="evidence" value="ECO:0007669"/>
    <property type="project" value="TreeGrafter"/>
</dbReference>
<dbReference type="PANTHER" id="PTHR30069">
    <property type="entry name" value="TONB-DEPENDENT OUTER MEMBRANE RECEPTOR"/>
    <property type="match status" value="1"/>
</dbReference>
<dbReference type="InterPro" id="IPR012910">
    <property type="entry name" value="Plug_dom"/>
</dbReference>
<dbReference type="InterPro" id="IPR036942">
    <property type="entry name" value="Beta-barrel_TonB_sf"/>
</dbReference>
<feature type="signal peptide" evidence="10">
    <location>
        <begin position="1"/>
        <end position="25"/>
    </location>
</feature>
<evidence type="ECO:0000313" key="14">
    <source>
        <dbReference type="Proteomes" id="UP000308707"/>
    </source>
</evidence>
<keyword evidence="7 8" id="KW-0998">Cell outer membrane</keyword>
<feature type="domain" description="TonB-dependent receptor plug" evidence="12">
    <location>
        <begin position="60"/>
        <end position="164"/>
    </location>
</feature>
<dbReference type="GO" id="GO:0009279">
    <property type="term" value="C:cell outer membrane"/>
    <property type="evidence" value="ECO:0007669"/>
    <property type="project" value="UniProtKB-SubCell"/>
</dbReference>
<dbReference type="SUPFAM" id="SSF56935">
    <property type="entry name" value="Porins"/>
    <property type="match status" value="1"/>
</dbReference>
<keyword evidence="13" id="KW-0675">Receptor</keyword>
<dbReference type="Pfam" id="PF07715">
    <property type="entry name" value="Plug"/>
    <property type="match status" value="1"/>
</dbReference>
<accession>A0A4U5JXK2</accession>
<dbReference type="OrthoDB" id="9795928at2"/>